<organism evidence="1 2">
    <name type="scientific">Crotalaria pallida</name>
    <name type="common">Smooth rattlebox</name>
    <name type="synonym">Crotalaria striata</name>
    <dbReference type="NCBI Taxonomy" id="3830"/>
    <lineage>
        <taxon>Eukaryota</taxon>
        <taxon>Viridiplantae</taxon>
        <taxon>Streptophyta</taxon>
        <taxon>Embryophyta</taxon>
        <taxon>Tracheophyta</taxon>
        <taxon>Spermatophyta</taxon>
        <taxon>Magnoliopsida</taxon>
        <taxon>eudicotyledons</taxon>
        <taxon>Gunneridae</taxon>
        <taxon>Pentapetalae</taxon>
        <taxon>rosids</taxon>
        <taxon>fabids</taxon>
        <taxon>Fabales</taxon>
        <taxon>Fabaceae</taxon>
        <taxon>Papilionoideae</taxon>
        <taxon>50 kb inversion clade</taxon>
        <taxon>genistoids sensu lato</taxon>
        <taxon>core genistoids</taxon>
        <taxon>Crotalarieae</taxon>
        <taxon>Crotalaria</taxon>
    </lineage>
</organism>
<dbReference type="AlphaFoldDB" id="A0AAN9E1G1"/>
<evidence type="ECO:0000313" key="1">
    <source>
        <dbReference type="EMBL" id="KAK7243233.1"/>
    </source>
</evidence>
<name>A0AAN9E1G1_CROPI</name>
<gene>
    <name evidence="1" type="ORF">RIF29_38024</name>
</gene>
<dbReference type="Proteomes" id="UP001372338">
    <property type="component" value="Unassembled WGS sequence"/>
</dbReference>
<keyword evidence="2" id="KW-1185">Reference proteome</keyword>
<dbReference type="EMBL" id="JAYWIO010000008">
    <property type="protein sequence ID" value="KAK7243233.1"/>
    <property type="molecule type" value="Genomic_DNA"/>
</dbReference>
<accession>A0AAN9E1G1</accession>
<sequence length="71" mass="7927">MLFCHMLKAVLTAVRDSSIRVWRSTRGEREPGDLEEKCTGCDAASTAEVTELEAELEKEAKPLIVEKGDLY</sequence>
<reference evidence="1 2" key="1">
    <citation type="submission" date="2024-01" db="EMBL/GenBank/DDBJ databases">
        <title>The genomes of 5 underutilized Papilionoideae crops provide insights into root nodulation and disease resistanc.</title>
        <authorList>
            <person name="Yuan L."/>
        </authorList>
    </citation>
    <scope>NUCLEOTIDE SEQUENCE [LARGE SCALE GENOMIC DNA]</scope>
    <source>
        <strain evidence="1">ZHUSHIDOU_FW_LH</strain>
        <tissue evidence="1">Leaf</tissue>
    </source>
</reference>
<proteinExistence type="predicted"/>
<protein>
    <submittedName>
        <fullName evidence="1">Uncharacterized protein</fullName>
    </submittedName>
</protein>
<comment type="caution">
    <text evidence="1">The sequence shown here is derived from an EMBL/GenBank/DDBJ whole genome shotgun (WGS) entry which is preliminary data.</text>
</comment>
<evidence type="ECO:0000313" key="2">
    <source>
        <dbReference type="Proteomes" id="UP001372338"/>
    </source>
</evidence>